<dbReference type="SUPFAM" id="SSF53738">
    <property type="entry name" value="Phosphoglucomutase, first 3 domains"/>
    <property type="match status" value="1"/>
</dbReference>
<feature type="compositionally biased region" description="Basic and acidic residues" evidence="5">
    <location>
        <begin position="502"/>
        <end position="511"/>
    </location>
</feature>
<dbReference type="CDD" id="cd04181">
    <property type="entry name" value="NTP_transferase"/>
    <property type="match status" value="1"/>
</dbReference>
<dbReference type="InterPro" id="IPR005835">
    <property type="entry name" value="NTP_transferase_dom"/>
</dbReference>
<name>A0AA35CP63_9FIRM</name>
<keyword evidence="4" id="KW-0677">Repeat</keyword>
<keyword evidence="3" id="KW-0808">Transferase</keyword>
<gene>
    <name evidence="9" type="ORF">caldi_33490</name>
</gene>
<dbReference type="InterPro" id="IPR029044">
    <property type="entry name" value="Nucleotide-diphossugar_trans"/>
</dbReference>
<dbReference type="Pfam" id="PF00483">
    <property type="entry name" value="NTP_transferase"/>
    <property type="match status" value="1"/>
</dbReference>
<evidence type="ECO:0000256" key="2">
    <source>
        <dbReference type="ARBA" id="ARBA00010231"/>
    </source>
</evidence>
<organism evidence="9 10">
    <name type="scientific">Caldinitratiruptor microaerophilus</name>
    <dbReference type="NCBI Taxonomy" id="671077"/>
    <lineage>
        <taxon>Bacteria</taxon>
        <taxon>Bacillati</taxon>
        <taxon>Bacillota</taxon>
        <taxon>Clostridia</taxon>
        <taxon>Eubacteriales</taxon>
        <taxon>Symbiobacteriaceae</taxon>
        <taxon>Caldinitratiruptor</taxon>
    </lineage>
</organism>
<feature type="domain" description="Alpha-D-phosphohexomutase alpha/beta/alpha" evidence="7">
    <location>
        <begin position="398"/>
        <end position="513"/>
    </location>
</feature>
<dbReference type="InterPro" id="IPR018357">
    <property type="entry name" value="Hexapep_transf_CS"/>
</dbReference>
<keyword evidence="10" id="KW-1185">Reference proteome</keyword>
<dbReference type="SUPFAM" id="SSF51161">
    <property type="entry name" value="Trimeric LpxA-like enzymes"/>
    <property type="match status" value="1"/>
</dbReference>
<evidence type="ECO:0000256" key="3">
    <source>
        <dbReference type="ARBA" id="ARBA00022679"/>
    </source>
</evidence>
<dbReference type="InterPro" id="IPR011004">
    <property type="entry name" value="Trimer_LpxA-like_sf"/>
</dbReference>
<dbReference type="InterPro" id="IPR016055">
    <property type="entry name" value="A-D-PHexomutase_a/b/a-I/II/III"/>
</dbReference>
<proteinExistence type="inferred from homology"/>
<comment type="similarity">
    <text evidence="2">Belongs to the phosphohexose mutase family.</text>
</comment>
<dbReference type="Pfam" id="PF25087">
    <property type="entry name" value="GMPPB_C"/>
    <property type="match status" value="1"/>
</dbReference>
<dbReference type="RefSeq" id="WP_264842852.1">
    <property type="nucleotide sequence ID" value="NZ_AP025628.1"/>
</dbReference>
<dbReference type="InterPro" id="IPR005844">
    <property type="entry name" value="A-D-PHexomutase_a/b/a-I"/>
</dbReference>
<dbReference type="Gene3D" id="2.160.10.10">
    <property type="entry name" value="Hexapeptide repeat proteins"/>
    <property type="match status" value="1"/>
</dbReference>
<dbReference type="Gene3D" id="3.40.120.10">
    <property type="entry name" value="Alpha-D-Glucose-1,6-Bisphosphate, subunit A, domain 3"/>
    <property type="match status" value="1"/>
</dbReference>
<reference evidence="9" key="1">
    <citation type="submission" date="2022-03" db="EMBL/GenBank/DDBJ databases">
        <title>Complete genome sequence of Caldinitratiruptor microaerophilus.</title>
        <authorList>
            <person name="Mukaiyama R."/>
            <person name="Nishiyama T."/>
            <person name="Ueda K."/>
        </authorList>
    </citation>
    <scope>NUCLEOTIDE SEQUENCE</scope>
    <source>
        <strain evidence="9">JCM 16183</strain>
    </source>
</reference>
<evidence type="ECO:0000256" key="1">
    <source>
        <dbReference type="ARBA" id="ARBA00007274"/>
    </source>
</evidence>
<dbReference type="PANTHER" id="PTHR22572">
    <property type="entry name" value="SUGAR-1-PHOSPHATE GUANYL TRANSFERASE"/>
    <property type="match status" value="1"/>
</dbReference>
<dbReference type="Pfam" id="PF02878">
    <property type="entry name" value="PGM_PMM_I"/>
    <property type="match status" value="1"/>
</dbReference>
<dbReference type="AlphaFoldDB" id="A0AA35CP63"/>
<evidence type="ECO:0000256" key="5">
    <source>
        <dbReference type="SAM" id="MobiDB-lite"/>
    </source>
</evidence>
<dbReference type="GO" id="GO:0016740">
    <property type="term" value="F:transferase activity"/>
    <property type="evidence" value="ECO:0007669"/>
    <property type="project" value="UniProtKB-KW"/>
</dbReference>
<dbReference type="InterPro" id="IPR056729">
    <property type="entry name" value="GMPPB_C"/>
</dbReference>
<dbReference type="SUPFAM" id="SSF53448">
    <property type="entry name" value="Nucleotide-diphospho-sugar transferases"/>
    <property type="match status" value="1"/>
</dbReference>
<feature type="domain" description="Mannose-1-phosphate guanyltransferase C-terminal" evidence="8">
    <location>
        <begin position="275"/>
        <end position="362"/>
    </location>
</feature>
<comment type="similarity">
    <text evidence="1">Belongs to the transferase hexapeptide repeat family.</text>
</comment>
<evidence type="ECO:0000259" key="6">
    <source>
        <dbReference type="Pfam" id="PF00483"/>
    </source>
</evidence>
<evidence type="ECO:0000313" key="9">
    <source>
        <dbReference type="EMBL" id="BDG62259.1"/>
    </source>
</evidence>
<dbReference type="GO" id="GO:0016868">
    <property type="term" value="F:intramolecular phosphotransferase activity"/>
    <property type="evidence" value="ECO:0007669"/>
    <property type="project" value="InterPro"/>
</dbReference>
<accession>A0AA35CP63</accession>
<dbReference type="Gene3D" id="3.90.550.10">
    <property type="entry name" value="Spore Coat Polysaccharide Biosynthesis Protein SpsA, Chain A"/>
    <property type="match status" value="1"/>
</dbReference>
<evidence type="ECO:0000259" key="8">
    <source>
        <dbReference type="Pfam" id="PF25087"/>
    </source>
</evidence>
<dbReference type="KEGG" id="cmic:caldi_33490"/>
<dbReference type="PROSITE" id="PS00101">
    <property type="entry name" value="HEXAPEP_TRANSFERASES"/>
    <property type="match status" value="1"/>
</dbReference>
<evidence type="ECO:0000256" key="4">
    <source>
        <dbReference type="ARBA" id="ARBA00022737"/>
    </source>
</evidence>
<dbReference type="InterPro" id="IPR050486">
    <property type="entry name" value="Mannose-1P_guanyltransferase"/>
</dbReference>
<evidence type="ECO:0000313" key="10">
    <source>
        <dbReference type="Proteomes" id="UP001163687"/>
    </source>
</evidence>
<dbReference type="EMBL" id="AP025628">
    <property type="protein sequence ID" value="BDG62259.1"/>
    <property type="molecule type" value="Genomic_DNA"/>
</dbReference>
<dbReference type="GO" id="GO:0005975">
    <property type="term" value="P:carbohydrate metabolic process"/>
    <property type="evidence" value="ECO:0007669"/>
    <property type="project" value="InterPro"/>
</dbReference>
<evidence type="ECO:0000259" key="7">
    <source>
        <dbReference type="Pfam" id="PF02878"/>
    </source>
</evidence>
<dbReference type="Proteomes" id="UP001163687">
    <property type="component" value="Chromosome"/>
</dbReference>
<feature type="region of interest" description="Disordered" evidence="5">
    <location>
        <begin position="497"/>
        <end position="540"/>
    </location>
</feature>
<feature type="domain" description="Nucleotidyl transferase" evidence="6">
    <location>
        <begin position="2"/>
        <end position="243"/>
    </location>
</feature>
<sequence length="559" mass="57125">MKAVIMAGGEGNRLRPLTCDRPKPLVPICNRPVLGYSLSLLRRHGFEGAVVTLGHRAGQVEAYLAGEPAFPPEREGPLRHVVTSVEPAPLGTAGSVAAAWRADPVGLGGTLVVLSGDGLTDIDLSALVAFHRARRAQVTLAVTRVADPREYGVVEIAPDGAVTRFLEKPARDEAFADTVNTGVYVLEAEVLELVPPHRAWDFSRDLFPALLAGGARVYGWVAGGYWCDVGEPRAYRQANLDLLAGRTAFRPPGEEVAPGVWLEEAARLDPPARLEGPVLLGRGARVEAGAILAGGVVVGQAARVEAGARLYAAVVGEGAVVGAGAAVTEAVVAAGARVGAGAAIHRDAVVGPGARIGEGASVHPGVHVWADRGVAAAAEVRRHVIWSDHGAGPGDLFRGTFGTDLDPVRAVRLGEALGSALGPGPVAVGADPHPAAATLARAFESGLTFAGRRVVTLPPAGPALLAWAVRRCGAAGGVHVPAPGPGGTVELTVVGRGGGSLTRDEERRLERAAAGPGPVAGVGGPDGEPPAPGEARPFPEAPLLFLRETVQRAVRGAPG</sequence>
<protein>
    <submittedName>
        <fullName evidence="9">Uncharacterized protein</fullName>
    </submittedName>
</protein>